<evidence type="ECO:0000313" key="1">
    <source>
        <dbReference type="EMBL" id="KAK9913966.1"/>
    </source>
</evidence>
<sequence>MSMFQLRISQVAYHLHVDSPANFLACLSSVLTKHRRFQCPFGSVTGITCSTCPATHGKNFSSRLNNWLQSTLRSNACKSEIPDDPPSSPFSL</sequence>
<reference evidence="1 2" key="1">
    <citation type="journal article" date="2023" name="G3 (Bethesda)">
        <title>A chromosome-length genome assembly and annotation of blackberry (Rubus argutus, cv. 'Hillquist').</title>
        <authorList>
            <person name="Bruna T."/>
            <person name="Aryal R."/>
            <person name="Dudchenko O."/>
            <person name="Sargent D.J."/>
            <person name="Mead D."/>
            <person name="Buti M."/>
            <person name="Cavallini A."/>
            <person name="Hytonen T."/>
            <person name="Andres J."/>
            <person name="Pham M."/>
            <person name="Weisz D."/>
            <person name="Mascagni F."/>
            <person name="Usai G."/>
            <person name="Natali L."/>
            <person name="Bassil N."/>
            <person name="Fernandez G.E."/>
            <person name="Lomsadze A."/>
            <person name="Armour M."/>
            <person name="Olukolu B."/>
            <person name="Poorten T."/>
            <person name="Britton C."/>
            <person name="Davik J."/>
            <person name="Ashrafi H."/>
            <person name="Aiden E.L."/>
            <person name="Borodovsky M."/>
            <person name="Worthington M."/>
        </authorList>
    </citation>
    <scope>NUCLEOTIDE SEQUENCE [LARGE SCALE GENOMIC DNA]</scope>
    <source>
        <strain evidence="1">PI 553951</strain>
    </source>
</reference>
<comment type="caution">
    <text evidence="1">The sequence shown here is derived from an EMBL/GenBank/DDBJ whole genome shotgun (WGS) entry which is preliminary data.</text>
</comment>
<protein>
    <submittedName>
        <fullName evidence="1">Uncharacterized protein</fullName>
    </submittedName>
</protein>
<name>A0AAW1W1G8_RUBAR</name>
<keyword evidence="2" id="KW-1185">Reference proteome</keyword>
<dbReference type="Proteomes" id="UP001457282">
    <property type="component" value="Unassembled WGS sequence"/>
</dbReference>
<accession>A0AAW1W1G8</accession>
<gene>
    <name evidence="1" type="ORF">M0R45_037765</name>
</gene>
<organism evidence="1 2">
    <name type="scientific">Rubus argutus</name>
    <name type="common">Southern blackberry</name>
    <dbReference type="NCBI Taxonomy" id="59490"/>
    <lineage>
        <taxon>Eukaryota</taxon>
        <taxon>Viridiplantae</taxon>
        <taxon>Streptophyta</taxon>
        <taxon>Embryophyta</taxon>
        <taxon>Tracheophyta</taxon>
        <taxon>Spermatophyta</taxon>
        <taxon>Magnoliopsida</taxon>
        <taxon>eudicotyledons</taxon>
        <taxon>Gunneridae</taxon>
        <taxon>Pentapetalae</taxon>
        <taxon>rosids</taxon>
        <taxon>fabids</taxon>
        <taxon>Rosales</taxon>
        <taxon>Rosaceae</taxon>
        <taxon>Rosoideae</taxon>
        <taxon>Rosoideae incertae sedis</taxon>
        <taxon>Rubus</taxon>
    </lineage>
</organism>
<proteinExistence type="predicted"/>
<dbReference type="EMBL" id="JBEDUW010000007">
    <property type="protein sequence ID" value="KAK9913966.1"/>
    <property type="molecule type" value="Genomic_DNA"/>
</dbReference>
<evidence type="ECO:0000313" key="2">
    <source>
        <dbReference type="Proteomes" id="UP001457282"/>
    </source>
</evidence>
<dbReference type="AlphaFoldDB" id="A0AAW1W1G8"/>